<dbReference type="Pfam" id="PF12833">
    <property type="entry name" value="HTH_18"/>
    <property type="match status" value="1"/>
</dbReference>
<dbReference type="InterPro" id="IPR018060">
    <property type="entry name" value="HTH_AraC"/>
</dbReference>
<evidence type="ECO:0000256" key="3">
    <source>
        <dbReference type="ARBA" id="ARBA00023163"/>
    </source>
</evidence>
<dbReference type="PANTHER" id="PTHR46796:SF15">
    <property type="entry name" value="BLL1074 PROTEIN"/>
    <property type="match status" value="1"/>
</dbReference>
<organism evidence="5 6">
    <name type="scientific">Nocardia caishijiensis</name>
    <dbReference type="NCBI Taxonomy" id="184756"/>
    <lineage>
        <taxon>Bacteria</taxon>
        <taxon>Bacillati</taxon>
        <taxon>Actinomycetota</taxon>
        <taxon>Actinomycetes</taxon>
        <taxon>Mycobacteriales</taxon>
        <taxon>Nocardiaceae</taxon>
        <taxon>Nocardia</taxon>
    </lineage>
</organism>
<protein>
    <submittedName>
        <fullName evidence="5">Helix-turn-helix protein</fullName>
    </submittedName>
</protein>
<dbReference type="InterPro" id="IPR050204">
    <property type="entry name" value="AraC_XylS_family_regulators"/>
</dbReference>
<dbReference type="SMART" id="SM00342">
    <property type="entry name" value="HTH_ARAC"/>
    <property type="match status" value="1"/>
</dbReference>
<evidence type="ECO:0000259" key="4">
    <source>
        <dbReference type="PROSITE" id="PS01124"/>
    </source>
</evidence>
<dbReference type="PANTHER" id="PTHR46796">
    <property type="entry name" value="HTH-TYPE TRANSCRIPTIONAL ACTIVATOR RHAS-RELATED"/>
    <property type="match status" value="1"/>
</dbReference>
<dbReference type="Proteomes" id="UP000798951">
    <property type="component" value="Unassembled WGS sequence"/>
</dbReference>
<reference evidence="5 6" key="1">
    <citation type="submission" date="2019-07" db="EMBL/GenBank/DDBJ databases">
        <title>Genomic Encyclopedia of Type Strains, Phase IV (KMG-IV): sequencing the most valuable type-strain genomes for metagenomic binning, comparative biology and taxonomic classification.</title>
        <authorList>
            <person name="Goeker M."/>
        </authorList>
    </citation>
    <scope>NUCLEOTIDE SEQUENCE [LARGE SCALE GENOMIC DNA]</scope>
    <source>
        <strain evidence="5 6">DSM 44831</strain>
    </source>
</reference>
<keyword evidence="1" id="KW-0805">Transcription regulation</keyword>
<proteinExistence type="predicted"/>
<comment type="caution">
    <text evidence="5">The sequence shown here is derived from an EMBL/GenBank/DDBJ whole genome shotgun (WGS) entry which is preliminary data.</text>
</comment>
<gene>
    <name evidence="5" type="ORF">FNL39_107154</name>
</gene>
<evidence type="ECO:0000256" key="1">
    <source>
        <dbReference type="ARBA" id="ARBA00023015"/>
    </source>
</evidence>
<sequence>MTVTGRWDWSRVDVAVPLGPSVPGIRMAGFRYREDAPVDITMIPHPLVTVLLDLSEHGVVHDVSGGRVTGNAVIGLRAGAFRITSAGVGDVLQIRMSPVVAAAILRDTDIIGGAVAPLTELWGPATTFLIERLRATPSWDDRFAITAAFLRSRFPRKSGVAPELAYVWDRTVRAGGRVRIHTLATETGWTRQRLWSRFRTQLGVSPRHASELVRFDRAAHLLAGGRPLAEVAAEAGYADQSHLHRRTRAATGTTPTVVARAPWLAIDDLAWPTT</sequence>
<name>A0ABQ6YIU0_9NOCA</name>
<keyword evidence="3" id="KW-0804">Transcription</keyword>
<evidence type="ECO:0000313" key="5">
    <source>
        <dbReference type="EMBL" id="KAF0845553.1"/>
    </source>
</evidence>
<dbReference type="EMBL" id="VMSD01000007">
    <property type="protein sequence ID" value="KAF0845553.1"/>
    <property type="molecule type" value="Genomic_DNA"/>
</dbReference>
<evidence type="ECO:0000313" key="6">
    <source>
        <dbReference type="Proteomes" id="UP000798951"/>
    </source>
</evidence>
<dbReference type="Gene3D" id="1.10.10.60">
    <property type="entry name" value="Homeodomain-like"/>
    <property type="match status" value="1"/>
</dbReference>
<accession>A0ABQ6YIU0</accession>
<dbReference type="SUPFAM" id="SSF46689">
    <property type="entry name" value="Homeodomain-like"/>
    <property type="match status" value="1"/>
</dbReference>
<dbReference type="PROSITE" id="PS01124">
    <property type="entry name" value="HTH_ARAC_FAMILY_2"/>
    <property type="match status" value="1"/>
</dbReference>
<evidence type="ECO:0000256" key="2">
    <source>
        <dbReference type="ARBA" id="ARBA00023125"/>
    </source>
</evidence>
<feature type="domain" description="HTH araC/xylS-type" evidence="4">
    <location>
        <begin position="161"/>
        <end position="261"/>
    </location>
</feature>
<dbReference type="InterPro" id="IPR009057">
    <property type="entry name" value="Homeodomain-like_sf"/>
</dbReference>
<keyword evidence="2" id="KW-0238">DNA-binding</keyword>
<keyword evidence="6" id="KW-1185">Reference proteome</keyword>
<dbReference type="RefSeq" id="WP_236573609.1">
    <property type="nucleotide sequence ID" value="NZ_VMSD01000007.1"/>
</dbReference>